<evidence type="ECO:0008006" key="3">
    <source>
        <dbReference type="Google" id="ProtNLM"/>
    </source>
</evidence>
<evidence type="ECO:0000256" key="1">
    <source>
        <dbReference type="SAM" id="Coils"/>
    </source>
</evidence>
<dbReference type="SUPFAM" id="SSF46955">
    <property type="entry name" value="Putative DNA-binding domain"/>
    <property type="match status" value="1"/>
</dbReference>
<keyword evidence="1" id="KW-0175">Coiled coil</keyword>
<geneLocation type="plasmid" evidence="2">
    <name>pLST424C-10</name>
</geneLocation>
<reference evidence="2" key="1">
    <citation type="submission" date="2012-01" db="EMBL/GenBank/DDBJ databases">
        <authorList>
            <person name="Summers A.O."/>
            <person name="Wireman J."/>
        </authorList>
    </citation>
    <scope>NUCLEOTIDE SEQUENCE</scope>
    <source>
        <strain evidence="2">LST424C</strain>
        <plasmid evidence="2">pLST424C-10</plasmid>
    </source>
</reference>
<protein>
    <recommendedName>
        <fullName evidence="3">DNA-binding protein</fullName>
    </recommendedName>
</protein>
<dbReference type="AlphaFoldDB" id="I3W257"/>
<feature type="coiled-coil region" evidence="1">
    <location>
        <begin position="80"/>
        <end position="135"/>
    </location>
</feature>
<dbReference type="InterPro" id="IPR009061">
    <property type="entry name" value="DNA-bd_dom_put_sf"/>
</dbReference>
<sequence length="243" mass="26818">MAKTLLNLSQAAQAAGITRRTLYNHVKQGKVTVSRDGKNNPVVDVSELIRVYGNVNLPEKQIPSVSHRENTQKNFPHEQLTAMQKELAEMKQAITLMLEDKTLREKENQQHEDEKNQLREEIKKLSESLEQAQKKGSGPGCSVNAFWGNPAPSAAVAAPALALSRAAAPVHVPAAARWRSSHGQAAQLLAQTLHLPAQVRYALAQRRVLPLRNAKHPLQLRGGGFPRAQLLRVILLQLLECAQ</sequence>
<accession>I3W257</accession>
<dbReference type="Gene3D" id="1.20.5.340">
    <property type="match status" value="1"/>
</dbReference>
<evidence type="ECO:0000313" key="2">
    <source>
        <dbReference type="EMBL" id="AFK89684.1"/>
    </source>
</evidence>
<dbReference type="EMBL" id="JQ418532">
    <property type="protein sequence ID" value="AFK89684.1"/>
    <property type="molecule type" value="Genomic_DNA"/>
</dbReference>
<organism evidence="2">
    <name type="scientific">Escherichia coli</name>
    <dbReference type="NCBI Taxonomy" id="562"/>
    <lineage>
        <taxon>Bacteria</taxon>
        <taxon>Pseudomonadati</taxon>
        <taxon>Pseudomonadota</taxon>
        <taxon>Gammaproteobacteria</taxon>
        <taxon>Enterobacterales</taxon>
        <taxon>Enterobacteriaceae</taxon>
        <taxon>Escherichia</taxon>
    </lineage>
</organism>
<proteinExistence type="predicted"/>
<name>I3W257_ECOLX</name>
<keyword evidence="2" id="KW-0614">Plasmid</keyword>